<feature type="signal peptide" evidence="1">
    <location>
        <begin position="1"/>
        <end position="21"/>
    </location>
</feature>
<dbReference type="RefSeq" id="WP_285344684.1">
    <property type="nucleotide sequence ID" value="NZ_JASITI010000032.1"/>
</dbReference>
<evidence type="ECO:0008006" key="4">
    <source>
        <dbReference type="Google" id="ProtNLM"/>
    </source>
</evidence>
<organism evidence="2 3">
    <name type="scientific">Streptomyces katrae</name>
    <dbReference type="NCBI Taxonomy" id="68223"/>
    <lineage>
        <taxon>Bacteria</taxon>
        <taxon>Bacillati</taxon>
        <taxon>Actinomycetota</taxon>
        <taxon>Actinomycetes</taxon>
        <taxon>Kitasatosporales</taxon>
        <taxon>Streptomycetaceae</taxon>
        <taxon>Streptomyces</taxon>
    </lineage>
</organism>
<gene>
    <name evidence="2" type="ORF">QEZ40_003807</name>
</gene>
<protein>
    <recommendedName>
        <fullName evidence="4">Secreted protein</fullName>
    </recommendedName>
</protein>
<dbReference type="EMBL" id="JASITI010000032">
    <property type="protein sequence ID" value="MDK9498620.1"/>
    <property type="molecule type" value="Genomic_DNA"/>
</dbReference>
<keyword evidence="1" id="KW-0732">Signal</keyword>
<feature type="chain" id="PRO_5046863195" description="Secreted protein" evidence="1">
    <location>
        <begin position="22"/>
        <end position="151"/>
    </location>
</feature>
<keyword evidence="3" id="KW-1185">Reference proteome</keyword>
<reference evidence="2 3" key="1">
    <citation type="submission" date="2023-05" db="EMBL/GenBank/DDBJ databases">
        <title>Sequencing and Assembly of Streptomyces sp. NP73.</title>
        <authorList>
            <person name="Konwar A.N."/>
            <person name="Saikia K."/>
            <person name="Thakur D."/>
        </authorList>
    </citation>
    <scope>NUCLEOTIDE SEQUENCE [LARGE SCALE GENOMIC DNA]</scope>
    <source>
        <strain evidence="2 3">NP73</strain>
    </source>
</reference>
<name>A0ABT7GYB1_9ACTN</name>
<evidence type="ECO:0000256" key="1">
    <source>
        <dbReference type="SAM" id="SignalP"/>
    </source>
</evidence>
<accession>A0ABT7GYB1</accession>
<dbReference type="Proteomes" id="UP001223390">
    <property type="component" value="Unassembled WGS sequence"/>
</dbReference>
<evidence type="ECO:0000313" key="3">
    <source>
        <dbReference type="Proteomes" id="UP001223390"/>
    </source>
</evidence>
<sequence>MATTAVIASAALVAAAPLASAAQNRQAAAPAGAITATVPVTDGETVELTPAELSAIRQIADEIKQEATQNDGPAPDVSAFSAKGEAGKKFIELLKKSPGLIKSAISKAKEGRDAFNKWMGKQNVAVRGAWWLLSGGVQTWVFDELVKMAQG</sequence>
<comment type="caution">
    <text evidence="2">The sequence shown here is derived from an EMBL/GenBank/DDBJ whole genome shotgun (WGS) entry which is preliminary data.</text>
</comment>
<evidence type="ECO:0000313" key="2">
    <source>
        <dbReference type="EMBL" id="MDK9498620.1"/>
    </source>
</evidence>
<proteinExistence type="predicted"/>